<evidence type="ECO:0000313" key="4">
    <source>
        <dbReference type="Proteomes" id="UP000352698"/>
    </source>
</evidence>
<evidence type="ECO:0000256" key="1">
    <source>
        <dbReference type="SAM" id="SignalP"/>
    </source>
</evidence>
<name>A0A7Z9DJT3_ENTHR</name>
<dbReference type="PROSITE" id="PS51257">
    <property type="entry name" value="PROKAR_LIPOPROTEIN"/>
    <property type="match status" value="1"/>
</dbReference>
<feature type="signal peptide" evidence="1">
    <location>
        <begin position="1"/>
        <end position="18"/>
    </location>
</feature>
<protein>
    <submittedName>
        <fullName evidence="3">Extracellular solute-binding protein</fullName>
    </submittedName>
</protein>
<dbReference type="Proteomes" id="UP000352698">
    <property type="component" value="Unassembled WGS sequence"/>
</dbReference>
<dbReference type="PANTHER" id="PTHR43649:SF17">
    <property type="entry name" value="ABC TRANSPORTER SOLUTE BINDING PROTEIN-SUGAR TRANSPORT"/>
    <property type="match status" value="1"/>
</dbReference>
<proteinExistence type="predicted"/>
<dbReference type="AlphaFoldDB" id="A0A7Z9DJT3"/>
<dbReference type="InterPro" id="IPR050490">
    <property type="entry name" value="Bact_solute-bd_prot1"/>
</dbReference>
<dbReference type="SUPFAM" id="SSF53850">
    <property type="entry name" value="Periplasmic binding protein-like II"/>
    <property type="match status" value="1"/>
</dbReference>
<dbReference type="InterPro" id="IPR022627">
    <property type="entry name" value="DUF3502"/>
</dbReference>
<evidence type="ECO:0000313" key="3">
    <source>
        <dbReference type="EMBL" id="VTQ65144.1"/>
    </source>
</evidence>
<dbReference type="InterPro" id="IPR006059">
    <property type="entry name" value="SBP"/>
</dbReference>
<reference evidence="3 4" key="1">
    <citation type="submission" date="2019-05" db="EMBL/GenBank/DDBJ databases">
        <authorList>
            <consortium name="Pathogen Informatics"/>
        </authorList>
    </citation>
    <scope>NUCLEOTIDE SEQUENCE [LARGE SCALE GENOMIC DNA]</scope>
    <source>
        <strain evidence="3 4">NCTC12204</strain>
    </source>
</reference>
<dbReference type="Pfam" id="PF12010">
    <property type="entry name" value="DUF3502"/>
    <property type="match status" value="1"/>
</dbReference>
<dbReference type="Gene3D" id="3.40.190.10">
    <property type="entry name" value="Periplasmic binding protein-like II"/>
    <property type="match status" value="1"/>
</dbReference>
<dbReference type="EMBL" id="CABEEP010000001">
    <property type="protein sequence ID" value="VTQ65144.1"/>
    <property type="molecule type" value="Genomic_DNA"/>
</dbReference>
<organism evidence="3 4">
    <name type="scientific">Enterococcus hirae</name>
    <dbReference type="NCBI Taxonomy" id="1354"/>
    <lineage>
        <taxon>Bacteria</taxon>
        <taxon>Bacillati</taxon>
        <taxon>Bacillota</taxon>
        <taxon>Bacilli</taxon>
        <taxon>Lactobacillales</taxon>
        <taxon>Enterococcaceae</taxon>
        <taxon>Enterococcus</taxon>
    </lineage>
</organism>
<dbReference type="RefSeq" id="WP_010737755.1">
    <property type="nucleotide sequence ID" value="NZ_CABEEP010000001.1"/>
</dbReference>
<accession>A0A7Z9DJT3</accession>
<evidence type="ECO:0000259" key="2">
    <source>
        <dbReference type="Pfam" id="PF12010"/>
    </source>
</evidence>
<dbReference type="Pfam" id="PF13416">
    <property type="entry name" value="SBP_bac_8"/>
    <property type="match status" value="1"/>
</dbReference>
<keyword evidence="1" id="KW-0732">Signal</keyword>
<dbReference type="PANTHER" id="PTHR43649">
    <property type="entry name" value="ARABINOSE-BINDING PROTEIN-RELATED"/>
    <property type="match status" value="1"/>
</dbReference>
<feature type="domain" description="DUF3502" evidence="2">
    <location>
        <begin position="408"/>
        <end position="476"/>
    </location>
</feature>
<gene>
    <name evidence="3" type="ORF">NCTC12204_01660</name>
</gene>
<sequence>MKKFVLLGAALLAGGLLTGCSSNKTSNASESGTVDLTWYITGIPQKDVAKVNEAVNKYTKDKYNVTVSLNQIDWGEYDQKMSALVNAGESFDIAFTASWLGGFNYLTNARKGALYDITELLDNENQGLKAEIYENFWKGSTIDGKIYGVPAQKEIAATEYFVFNKELVDKYDVPYESIKTYDELEPWLKTIKEKEGINPWYMSEGYRNPYKFDELSTSVGINLEGDEGKIVNYYFEKPYVERVEKVRDFMKKGYVNKDAALAKQTDIVGKEWFVTSTVMGPLDTATVKDQVKKDVVVTPMVDSIVTNASAMGGGTVISANSKHPKEAMKLLEAVNTDEKLMNLLSYGIEGTHYEKTGEKTIKWLDAHSNYTMPFYMFGNYFNLYHQEGAPTDEWEVLKSYNEQAEASPALGFNFDTKAVTTQLAALNNVQEEFKALINTGSVETQENLNNMKKKMNAAGLDEIITEMQTQYDSWKKEQK</sequence>
<feature type="chain" id="PRO_5038820464" evidence="1">
    <location>
        <begin position="19"/>
        <end position="479"/>
    </location>
</feature>
<comment type="caution">
    <text evidence="3">The sequence shown here is derived from an EMBL/GenBank/DDBJ whole genome shotgun (WGS) entry which is preliminary data.</text>
</comment>